<comment type="similarity">
    <text evidence="1">Belongs to the eukaryotic ATPase epsilon family.</text>
</comment>
<dbReference type="GO" id="GO:0046933">
    <property type="term" value="F:proton-transporting ATP synthase activity, rotational mechanism"/>
    <property type="evidence" value="ECO:0007669"/>
    <property type="project" value="InterPro"/>
</dbReference>
<dbReference type="GO" id="GO:0045259">
    <property type="term" value="C:proton-transporting ATP synthase complex"/>
    <property type="evidence" value="ECO:0007669"/>
    <property type="project" value="InterPro"/>
</dbReference>
<dbReference type="PANTHER" id="PTHR12448:SF0">
    <property type="entry name" value="ATP SYNTHASE SUBUNIT EPSILON, MITOCHONDRIAL"/>
    <property type="match status" value="1"/>
</dbReference>
<reference evidence="2" key="1">
    <citation type="journal article" date="2024" name="Gigascience">
        <title>Chromosome-level genome of the poultry shaft louse Menopon gallinae provides insight into the host-switching and adaptive evolution of parasitic lice.</title>
        <authorList>
            <person name="Xu Y."/>
            <person name="Ma L."/>
            <person name="Liu S."/>
            <person name="Liang Y."/>
            <person name="Liu Q."/>
            <person name="He Z."/>
            <person name="Tian L."/>
            <person name="Duan Y."/>
            <person name="Cai W."/>
            <person name="Li H."/>
            <person name="Song F."/>
        </authorList>
    </citation>
    <scope>NUCLEOTIDE SEQUENCE</scope>
    <source>
        <strain evidence="2">Cailab_2023a</strain>
    </source>
</reference>
<dbReference type="SUPFAM" id="SSF48690">
    <property type="entry name" value="Epsilon subunit of mitochondrial F1F0-ATP synthase"/>
    <property type="match status" value="1"/>
</dbReference>
<dbReference type="GO" id="GO:0005743">
    <property type="term" value="C:mitochondrial inner membrane"/>
    <property type="evidence" value="ECO:0007669"/>
    <property type="project" value="InterPro"/>
</dbReference>
<accession>A0AAW2ICR6</accession>
<dbReference type="InterPro" id="IPR006721">
    <property type="entry name" value="ATP_synth_F1_esu_mt"/>
</dbReference>
<name>A0AAW2ICR6_9NEOP</name>
<dbReference type="Pfam" id="PF04627">
    <property type="entry name" value="ATP-synt_Eps"/>
    <property type="match status" value="1"/>
</dbReference>
<dbReference type="Gene3D" id="1.10.1620.20">
    <property type="entry name" value="ATP synthase, F1 complex, epsilon subunit superfamily, mitochondrial"/>
    <property type="match status" value="1"/>
</dbReference>
<dbReference type="InterPro" id="IPR036742">
    <property type="entry name" value="ATP_synth_F1_esu_sf_mt"/>
</dbReference>
<protein>
    <submittedName>
        <fullName evidence="2">Uncharacterized protein</fullName>
    </submittedName>
</protein>
<gene>
    <name evidence="2" type="ORF">PYX00_001328</name>
</gene>
<dbReference type="GO" id="GO:0042776">
    <property type="term" value="P:proton motive force-driven mitochondrial ATP synthesis"/>
    <property type="evidence" value="ECO:0007669"/>
    <property type="project" value="TreeGrafter"/>
</dbReference>
<comment type="caution">
    <text evidence="2">The sequence shown here is derived from an EMBL/GenBank/DDBJ whole genome shotgun (WGS) entry which is preliminary data.</text>
</comment>
<evidence type="ECO:0000313" key="2">
    <source>
        <dbReference type="EMBL" id="KAL0279857.1"/>
    </source>
</evidence>
<sequence>MTAWRAAGINYIQYSNIAARMLRRALKQEKRTEALRREESHVKFTHWKDGKPAS</sequence>
<dbReference type="EMBL" id="JARGDH010000001">
    <property type="protein sequence ID" value="KAL0279857.1"/>
    <property type="molecule type" value="Genomic_DNA"/>
</dbReference>
<evidence type="ECO:0000256" key="1">
    <source>
        <dbReference type="ARBA" id="ARBA00009502"/>
    </source>
</evidence>
<dbReference type="FunFam" id="1.10.1620.20:FF:000005">
    <property type="entry name" value="Uncharacterized protein, isoform A"/>
    <property type="match status" value="1"/>
</dbReference>
<dbReference type="CDD" id="cd12153">
    <property type="entry name" value="F1-ATPase_epsilon"/>
    <property type="match status" value="1"/>
</dbReference>
<organism evidence="2">
    <name type="scientific">Menopon gallinae</name>
    <name type="common">poultry shaft louse</name>
    <dbReference type="NCBI Taxonomy" id="328185"/>
    <lineage>
        <taxon>Eukaryota</taxon>
        <taxon>Metazoa</taxon>
        <taxon>Ecdysozoa</taxon>
        <taxon>Arthropoda</taxon>
        <taxon>Hexapoda</taxon>
        <taxon>Insecta</taxon>
        <taxon>Pterygota</taxon>
        <taxon>Neoptera</taxon>
        <taxon>Paraneoptera</taxon>
        <taxon>Psocodea</taxon>
        <taxon>Troctomorpha</taxon>
        <taxon>Phthiraptera</taxon>
        <taxon>Amblycera</taxon>
        <taxon>Menoponidae</taxon>
        <taxon>Menopon</taxon>
    </lineage>
</organism>
<dbReference type="PANTHER" id="PTHR12448">
    <property type="entry name" value="ATP SYNTHASE EPSILON CHAIN, MITOCHONDRIAL"/>
    <property type="match status" value="1"/>
</dbReference>
<proteinExistence type="inferred from homology"/>
<dbReference type="AlphaFoldDB" id="A0AAW2ICR6"/>